<reference evidence="2 3" key="1">
    <citation type="submission" date="2014-09" db="EMBL/GenBank/DDBJ databases">
        <authorList>
            <person name="Magalhaes I.L.F."/>
            <person name="Oliveira U."/>
            <person name="Santos F.R."/>
            <person name="Vidigal T.H.D.A."/>
            <person name="Brescovit A.D."/>
            <person name="Santos A.J."/>
        </authorList>
    </citation>
    <scope>NUCLEOTIDE SEQUENCE [LARGE SCALE GENOMIC DNA]</scope>
</reference>
<evidence type="ECO:0000313" key="2">
    <source>
        <dbReference type="EMBL" id="CEH14024.1"/>
    </source>
</evidence>
<organism evidence="2 3">
    <name type="scientific">Ceraceosorus bombacis</name>
    <dbReference type="NCBI Taxonomy" id="401625"/>
    <lineage>
        <taxon>Eukaryota</taxon>
        <taxon>Fungi</taxon>
        <taxon>Dikarya</taxon>
        <taxon>Basidiomycota</taxon>
        <taxon>Ustilaginomycotina</taxon>
        <taxon>Exobasidiomycetes</taxon>
        <taxon>Ceraceosorales</taxon>
        <taxon>Ceraceosoraceae</taxon>
        <taxon>Ceraceosorus</taxon>
    </lineage>
</organism>
<keyword evidence="3" id="KW-1185">Reference proteome</keyword>
<evidence type="ECO:0000313" key="3">
    <source>
        <dbReference type="Proteomes" id="UP000054845"/>
    </source>
</evidence>
<dbReference type="EMBL" id="CCYA01000238">
    <property type="protein sequence ID" value="CEH14024.1"/>
    <property type="molecule type" value="Genomic_DNA"/>
</dbReference>
<feature type="compositionally biased region" description="Polar residues" evidence="1">
    <location>
        <begin position="25"/>
        <end position="37"/>
    </location>
</feature>
<dbReference type="Proteomes" id="UP000054845">
    <property type="component" value="Unassembled WGS sequence"/>
</dbReference>
<feature type="compositionally biased region" description="Low complexity" evidence="1">
    <location>
        <begin position="1"/>
        <end position="18"/>
    </location>
</feature>
<name>A0A0P1BD51_9BASI</name>
<sequence length="158" mass="16311">MSTNASTSAKAASSPSHTSAKHTESPSLYGTNGNNDLQRAPSRARKLGHAVRNSISGLYTRYAHQRDASQTFKQMRIQEGQSAQACVQGNDGAVRSDDAAGIANKEALAQVKDGIKARASSSEEGAPSASTSAAALQSRPAASIAASREPAIVHPPDP</sequence>
<proteinExistence type="predicted"/>
<protein>
    <submittedName>
        <fullName evidence="2">Uncharacterized protein</fullName>
    </submittedName>
</protein>
<dbReference type="AlphaFoldDB" id="A0A0P1BD51"/>
<accession>A0A0P1BD51</accession>
<feature type="region of interest" description="Disordered" evidence="1">
    <location>
        <begin position="114"/>
        <end position="158"/>
    </location>
</feature>
<evidence type="ECO:0000256" key="1">
    <source>
        <dbReference type="SAM" id="MobiDB-lite"/>
    </source>
</evidence>
<feature type="region of interest" description="Disordered" evidence="1">
    <location>
        <begin position="1"/>
        <end position="49"/>
    </location>
</feature>
<feature type="compositionally biased region" description="Low complexity" evidence="1">
    <location>
        <begin position="117"/>
        <end position="138"/>
    </location>
</feature>